<dbReference type="Proteomes" id="UP000468420">
    <property type="component" value="Unassembled WGS sequence"/>
</dbReference>
<proteinExistence type="predicted"/>
<sequence length="53" mass="6058">MISDFDSMRLAMPSGNQPARRDPAMKRTAWFTVFLGSAVFWIVVALVVWKIWG</sequence>
<organism evidence="1 2">
    <name type="scientific">Citrobacter pasteurii</name>
    <dbReference type="NCBI Taxonomy" id="1563222"/>
    <lineage>
        <taxon>Bacteria</taxon>
        <taxon>Pseudomonadati</taxon>
        <taxon>Pseudomonadota</taxon>
        <taxon>Gammaproteobacteria</taxon>
        <taxon>Enterobacterales</taxon>
        <taxon>Enterobacteriaceae</taxon>
        <taxon>Citrobacter</taxon>
    </lineage>
</organism>
<name>A0A6N6K4V2_9ENTR</name>
<dbReference type="EMBL" id="QRDC01000013">
    <property type="protein sequence ID" value="KAA1276704.1"/>
    <property type="molecule type" value="Genomic_DNA"/>
</dbReference>
<comment type="caution">
    <text evidence="1">The sequence shown here is derived from an EMBL/GenBank/DDBJ whole genome shotgun (WGS) entry which is preliminary data.</text>
</comment>
<dbReference type="Pfam" id="PF22868">
    <property type="entry name" value="YmiA-like"/>
    <property type="match status" value="1"/>
</dbReference>
<reference evidence="1 2" key="1">
    <citation type="submission" date="2018-08" db="EMBL/GenBank/DDBJ databases">
        <title>Complete genomic analysis of a Citrobacter pasteurii isolated from cockles (Cerastoderma edule) containing a new chromosomic qnrB allele.</title>
        <authorList>
            <person name="Rodrigues A."/>
            <person name="Baptista T."/>
            <person name="Quesada A."/>
            <person name="Campos M.J."/>
        </authorList>
    </citation>
    <scope>NUCLEOTIDE SEQUENCE [LARGE SCALE GENOMIC DNA]</scope>
    <source>
        <strain evidence="1 2">BA18</strain>
    </source>
</reference>
<dbReference type="AlphaFoldDB" id="A0A6N6K4V2"/>
<evidence type="ECO:0000313" key="1">
    <source>
        <dbReference type="EMBL" id="KAA1276704.1"/>
    </source>
</evidence>
<dbReference type="NCBIfam" id="NF000536">
    <property type="entry name" value="YmiA"/>
    <property type="match status" value="1"/>
</dbReference>
<protein>
    <submittedName>
        <fullName evidence="1">YmiA family putative membrane protein</fullName>
    </submittedName>
</protein>
<accession>A0A6N6K4V2</accession>
<evidence type="ECO:0000313" key="2">
    <source>
        <dbReference type="Proteomes" id="UP000468420"/>
    </source>
</evidence>
<gene>
    <name evidence="1" type="ORF">DXF85_15195</name>
</gene>
<dbReference type="InterPro" id="IPR047744">
    <property type="entry name" value="YmiA_put-like"/>
</dbReference>